<evidence type="ECO:0000313" key="2">
    <source>
        <dbReference type="EMBL" id="MFB9074437.1"/>
    </source>
</evidence>
<evidence type="ECO:0000256" key="1">
    <source>
        <dbReference type="SAM" id="MobiDB-lite"/>
    </source>
</evidence>
<dbReference type="EMBL" id="JBHMFI010000006">
    <property type="protein sequence ID" value="MFB9075018.1"/>
    <property type="molecule type" value="Genomic_DNA"/>
</dbReference>
<proteinExistence type="predicted"/>
<comment type="caution">
    <text evidence="3">The sequence shown here is derived from an EMBL/GenBank/DDBJ whole genome shotgun (WGS) entry which is preliminary data.</text>
</comment>
<sequence>MASRMMAAPKNVAATAFSPSGPSRPQGSIPSSMVSSECEFSRTVRAAPRRYVSDVNGRHASRSVLMLGQAKCPTQLISRAVLRDEAPSGRTST</sequence>
<name>A0ABV5G7W0_9MICC</name>
<accession>A0ABV5G7W0</accession>
<keyword evidence="4" id="KW-1185">Reference proteome</keyword>
<dbReference type="Proteomes" id="UP001589575">
    <property type="component" value="Unassembled WGS sequence"/>
</dbReference>
<feature type="region of interest" description="Disordered" evidence="1">
    <location>
        <begin position="1"/>
        <end position="37"/>
    </location>
</feature>
<reference evidence="3 4" key="1">
    <citation type="submission" date="2024-09" db="EMBL/GenBank/DDBJ databases">
        <authorList>
            <person name="Sun Q."/>
            <person name="Mori K."/>
        </authorList>
    </citation>
    <scope>NUCLEOTIDE SEQUENCE [LARGE SCALE GENOMIC DNA]</scope>
    <source>
        <strain evidence="3 4">CCM 7609</strain>
    </source>
</reference>
<evidence type="ECO:0000313" key="3">
    <source>
        <dbReference type="EMBL" id="MFB9075018.1"/>
    </source>
</evidence>
<protein>
    <submittedName>
        <fullName evidence="3">Uncharacterized protein</fullName>
    </submittedName>
</protein>
<evidence type="ECO:0000313" key="4">
    <source>
        <dbReference type="Proteomes" id="UP001589575"/>
    </source>
</evidence>
<feature type="compositionally biased region" description="Polar residues" evidence="1">
    <location>
        <begin position="17"/>
        <end position="35"/>
    </location>
</feature>
<organism evidence="3 4">
    <name type="scientific">Citricoccus parietis</name>
    <dbReference type="NCBI Taxonomy" id="592307"/>
    <lineage>
        <taxon>Bacteria</taxon>
        <taxon>Bacillati</taxon>
        <taxon>Actinomycetota</taxon>
        <taxon>Actinomycetes</taxon>
        <taxon>Micrococcales</taxon>
        <taxon>Micrococcaceae</taxon>
        <taxon>Citricoccus</taxon>
    </lineage>
</organism>
<dbReference type="EMBL" id="JBHMFI010000002">
    <property type="protein sequence ID" value="MFB9074437.1"/>
    <property type="molecule type" value="Genomic_DNA"/>
</dbReference>
<gene>
    <name evidence="2" type="ORF">ACFFX0_25900</name>
    <name evidence="3" type="ORF">ACFFX0_29075</name>
</gene>